<evidence type="ECO:0000313" key="3">
    <source>
        <dbReference type="Proteomes" id="UP001266305"/>
    </source>
</evidence>
<sequence>MHRHRSRLAGEYHGGEECPGDSQAENGAAPPICFQAASAKVVFQLKLLCRCGQRRSKECLHLVAYEGKRQIRMMEPSRAKQLAIRKLHPVLPRNASLWTSVGFTQWGHWQELDIKKRGLQGILEHMCAAPGFTVGPLSHPPHAISHTLSQPTVTSFLNQCERQSLIVHKNPLLHCPYCSLSRAVLEPPSWTPECPLHASLPCSTFTAYLNRIMHLQDPLIHKYFIDSAQPKPFQTLRHHKVIDHRKSSESDALGITQEQGLVQDQEPQRQSLWKLEYREVRVLGNQLQLSSLELLTAGADSTRSSKGQVSPVALPSHREVNRDRRKKPVEKQQAFVKGSSQ</sequence>
<gene>
    <name evidence="2" type="ORF">P7K49_000186</name>
</gene>
<protein>
    <recommendedName>
        <fullName evidence="4">SWIM-type domain-containing protein</fullName>
    </recommendedName>
</protein>
<feature type="region of interest" description="Disordered" evidence="1">
    <location>
        <begin position="300"/>
        <end position="341"/>
    </location>
</feature>
<dbReference type="Proteomes" id="UP001266305">
    <property type="component" value="Unassembled WGS sequence"/>
</dbReference>
<feature type="region of interest" description="Disordered" evidence="1">
    <location>
        <begin position="1"/>
        <end position="23"/>
    </location>
</feature>
<evidence type="ECO:0008006" key="4">
    <source>
        <dbReference type="Google" id="ProtNLM"/>
    </source>
</evidence>
<evidence type="ECO:0000313" key="2">
    <source>
        <dbReference type="EMBL" id="KAK2118800.1"/>
    </source>
</evidence>
<reference evidence="2 3" key="1">
    <citation type="submission" date="2023-05" db="EMBL/GenBank/DDBJ databases">
        <title>B98-5 Cell Line De Novo Hybrid Assembly: An Optical Mapping Approach.</title>
        <authorList>
            <person name="Kananen K."/>
            <person name="Auerbach J.A."/>
            <person name="Kautto E."/>
            <person name="Blachly J.S."/>
        </authorList>
    </citation>
    <scope>NUCLEOTIDE SEQUENCE [LARGE SCALE GENOMIC DNA]</scope>
    <source>
        <strain evidence="2">B95-8</strain>
        <tissue evidence="2">Cell line</tissue>
    </source>
</reference>
<organism evidence="2 3">
    <name type="scientific">Saguinus oedipus</name>
    <name type="common">Cotton-top tamarin</name>
    <name type="synonym">Oedipomidas oedipus</name>
    <dbReference type="NCBI Taxonomy" id="9490"/>
    <lineage>
        <taxon>Eukaryota</taxon>
        <taxon>Metazoa</taxon>
        <taxon>Chordata</taxon>
        <taxon>Craniata</taxon>
        <taxon>Vertebrata</taxon>
        <taxon>Euteleostomi</taxon>
        <taxon>Mammalia</taxon>
        <taxon>Eutheria</taxon>
        <taxon>Euarchontoglires</taxon>
        <taxon>Primates</taxon>
        <taxon>Haplorrhini</taxon>
        <taxon>Platyrrhini</taxon>
        <taxon>Cebidae</taxon>
        <taxon>Callitrichinae</taxon>
        <taxon>Saguinus</taxon>
    </lineage>
</organism>
<keyword evidence="3" id="KW-1185">Reference proteome</keyword>
<name>A0ABQ9WBH6_SAGOE</name>
<comment type="caution">
    <text evidence="2">The sequence shown here is derived from an EMBL/GenBank/DDBJ whole genome shotgun (WGS) entry which is preliminary data.</text>
</comment>
<proteinExistence type="predicted"/>
<accession>A0ABQ9WBH6</accession>
<dbReference type="EMBL" id="JASSZA010000001">
    <property type="protein sequence ID" value="KAK2118800.1"/>
    <property type="molecule type" value="Genomic_DNA"/>
</dbReference>
<evidence type="ECO:0000256" key="1">
    <source>
        <dbReference type="SAM" id="MobiDB-lite"/>
    </source>
</evidence>